<keyword evidence="14" id="KW-1185">Reference proteome</keyword>
<evidence type="ECO:0000256" key="8">
    <source>
        <dbReference type="SAM" id="MobiDB-lite"/>
    </source>
</evidence>
<dbReference type="PIRSF" id="PIRSF015589">
    <property type="entry name" value="PP_kinase"/>
    <property type="match status" value="1"/>
</dbReference>
<comment type="PTM">
    <text evidence="6 7">An intermediate of this reaction is the autophosphorylated ppk in which a phosphate is covalently linked to a histidine residue through a N-P bond.</text>
</comment>
<dbReference type="NCBIfam" id="NF003918">
    <property type="entry name" value="PRK05443.1-2"/>
    <property type="match status" value="1"/>
</dbReference>
<dbReference type="Gene3D" id="3.30.1840.10">
    <property type="entry name" value="Polyphosphate kinase middle domain"/>
    <property type="match status" value="1"/>
</dbReference>
<dbReference type="PANTHER" id="PTHR30218">
    <property type="entry name" value="POLYPHOSPHATE KINASE"/>
    <property type="match status" value="1"/>
</dbReference>
<dbReference type="Pfam" id="PF17941">
    <property type="entry name" value="PP_kinase_C_1"/>
    <property type="match status" value="1"/>
</dbReference>
<dbReference type="InterPro" id="IPR036832">
    <property type="entry name" value="PPK_N_dom_sf"/>
</dbReference>
<dbReference type="CDD" id="cd09168">
    <property type="entry name" value="PLDc_PaPPK1_C2_like"/>
    <property type="match status" value="1"/>
</dbReference>
<evidence type="ECO:0000256" key="2">
    <source>
        <dbReference type="ARBA" id="ARBA00022679"/>
    </source>
</evidence>
<feature type="domain" description="Polyphosphate kinase C-terminal" evidence="12">
    <location>
        <begin position="328"/>
        <end position="492"/>
    </location>
</feature>
<dbReference type="Gene3D" id="1.20.58.310">
    <property type="entry name" value="Polyphosphate kinase N-terminal domain"/>
    <property type="match status" value="1"/>
</dbReference>
<dbReference type="InterPro" id="IPR025200">
    <property type="entry name" value="PPK_C_dom2"/>
</dbReference>
<evidence type="ECO:0000256" key="3">
    <source>
        <dbReference type="ARBA" id="ARBA00022741"/>
    </source>
</evidence>
<sequence>MFLHKKYINREFSWLAFNERVLDEARDRSNPLMERLKFLSITGSNLDEFFMVRVATLHHQMQMSISDVDIAGMTATQQIEGIYDWTQQMVRKQYNTYSYMLLPALKKLGVTFLSISAMSPEQQKKLHLYFKKEIFPVLTPLAVDSSRPFPFVSNQSIHIAVRLQKKDDPTSPVKFATIEVPSVLSRIVQIPYNDAREWVLLEDVIQFFMSDLFQGYRIIESCCYRVIRDMDIEVEEGDAINLLNEMKKQLRIRERGEVLRLDVEGSISKEMHHELTHSFSIDDNMIFILRGPVDLTFVPKLAPLLPEDGSLYYKEYVPYLDAALDDGEIFEQLKEADYLLHHPYESFKPILNLLQQATDDDAVLAIKMTLYRVSGNSPVIRQLERAAKRGKQVTVLLELKARFDEENNILWARQLEKAGCHVIYGVLGLKTHAKLLLVVRRESDGIRRYVHLGTGNYNDQTAKLYTDFGLMTSNRQLGFDVSALFNMLSGFAEPTLFNKLITAPYSLRNQVLEFINVAIEDQKLGKKASIAMKLNSLSDRAIIDALYKASAAGVTIRLLIRGICCLRPNVAGLSENIEVQSIVGRYLEHTRMFLFTREEGTNVYLSSADLMVRNLDARVETMFPIDDNAAKTRIVQMFETMWLDNVKTRILQEDGSYKRVDKRGKKRLDAQAHFQTEAEDKRSQQRNEERPMYPLRPLDQNT</sequence>
<feature type="binding site" evidence="6">
    <location>
        <position position="402"/>
    </location>
    <ligand>
        <name>Mg(2+)</name>
        <dbReference type="ChEBI" id="CHEBI:18420"/>
    </ligand>
</feature>
<dbReference type="SUPFAM" id="SSF56024">
    <property type="entry name" value="Phospholipase D/nuclease"/>
    <property type="match status" value="2"/>
</dbReference>
<dbReference type="InterPro" id="IPR041108">
    <property type="entry name" value="PP_kinase_C_1"/>
</dbReference>
<evidence type="ECO:0000256" key="7">
    <source>
        <dbReference type="RuleBase" id="RU003800"/>
    </source>
</evidence>
<feature type="domain" description="Polyphosphate kinase middle" evidence="9">
    <location>
        <begin position="121"/>
        <end position="298"/>
    </location>
</feature>
<gene>
    <name evidence="6" type="primary">ppk</name>
    <name evidence="13" type="ORF">JOD17_000095</name>
</gene>
<dbReference type="SUPFAM" id="SSF140356">
    <property type="entry name" value="PPK N-terminal domain-like"/>
    <property type="match status" value="1"/>
</dbReference>
<keyword evidence="4 6" id="KW-0418">Kinase</keyword>
<dbReference type="CDD" id="cd09165">
    <property type="entry name" value="PLDc_PaPPK1_C1_like"/>
    <property type="match status" value="1"/>
</dbReference>
<feature type="binding site" evidence="6">
    <location>
        <position position="372"/>
    </location>
    <ligand>
        <name>Mg(2+)</name>
        <dbReference type="ChEBI" id="CHEBI:18420"/>
    </ligand>
</feature>
<comment type="similarity">
    <text evidence="6 7">Belongs to the polyphosphate kinase 1 (PPK1) family.</text>
</comment>
<comment type="caution">
    <text evidence="13">The sequence shown here is derived from an EMBL/GenBank/DDBJ whole genome shotgun (WGS) entry which is preliminary data.</text>
</comment>
<feature type="domain" description="Polyphosphate kinase N-terminal" evidence="10">
    <location>
        <begin position="7"/>
        <end position="112"/>
    </location>
</feature>
<dbReference type="InterPro" id="IPR003414">
    <property type="entry name" value="PP_kinase"/>
</dbReference>
<evidence type="ECO:0000313" key="14">
    <source>
        <dbReference type="Proteomes" id="UP000741863"/>
    </source>
</evidence>
<dbReference type="InterPro" id="IPR025198">
    <property type="entry name" value="PPK_N_dom"/>
</dbReference>
<evidence type="ECO:0000259" key="12">
    <source>
        <dbReference type="Pfam" id="PF17941"/>
    </source>
</evidence>
<dbReference type="NCBIfam" id="NF003921">
    <property type="entry name" value="PRK05443.2-2"/>
    <property type="match status" value="1"/>
</dbReference>
<dbReference type="EC" id="2.7.4.1" evidence="6 7"/>
<evidence type="ECO:0000256" key="4">
    <source>
        <dbReference type="ARBA" id="ARBA00022777"/>
    </source>
</evidence>
<dbReference type="SUPFAM" id="SSF143724">
    <property type="entry name" value="PHP14-like"/>
    <property type="match status" value="1"/>
</dbReference>
<dbReference type="GO" id="GO:0008976">
    <property type="term" value="F:polyphosphate kinase activity"/>
    <property type="evidence" value="ECO:0007669"/>
    <property type="project" value="UniProtKB-EC"/>
</dbReference>
<keyword evidence="5 6" id="KW-0067">ATP-binding</keyword>
<dbReference type="Gene3D" id="3.30.870.10">
    <property type="entry name" value="Endonuclease Chain A"/>
    <property type="match status" value="2"/>
</dbReference>
<comment type="cofactor">
    <cofactor evidence="6">
        <name>Mg(2+)</name>
        <dbReference type="ChEBI" id="CHEBI:18420"/>
    </cofactor>
</comment>
<dbReference type="RefSeq" id="WP_204695167.1">
    <property type="nucleotide sequence ID" value="NZ_JAFBEC010000001.1"/>
</dbReference>
<dbReference type="InterPro" id="IPR024953">
    <property type="entry name" value="PP_kinase_middle"/>
</dbReference>
<evidence type="ECO:0000259" key="11">
    <source>
        <dbReference type="Pfam" id="PF13090"/>
    </source>
</evidence>
<feature type="active site" description="Phosphohistidine intermediate" evidence="6">
    <location>
        <position position="432"/>
    </location>
</feature>
<evidence type="ECO:0000313" key="13">
    <source>
        <dbReference type="EMBL" id="MBM7631004.1"/>
    </source>
</evidence>
<keyword evidence="2 6" id="KW-0808">Transferase</keyword>
<feature type="binding site" evidence="6">
    <location>
        <position position="589"/>
    </location>
    <ligand>
        <name>ATP</name>
        <dbReference type="ChEBI" id="CHEBI:30616"/>
    </ligand>
</feature>
<feature type="binding site" evidence="6">
    <location>
        <position position="45"/>
    </location>
    <ligand>
        <name>ATP</name>
        <dbReference type="ChEBI" id="CHEBI:30616"/>
    </ligand>
</feature>
<keyword evidence="1 6" id="KW-0597">Phosphoprotein</keyword>
<dbReference type="HAMAP" id="MF_00347">
    <property type="entry name" value="Polyphosphate_kinase"/>
    <property type="match status" value="1"/>
</dbReference>
<comment type="function">
    <text evidence="6 7">Catalyzes the reversible transfer of the terminal phosphate of ATP to form a long-chain polyphosphate (polyP).</text>
</comment>
<organism evidence="13 14">
    <name type="scientific">Geomicrobium sediminis</name>
    <dbReference type="NCBI Taxonomy" id="1347788"/>
    <lineage>
        <taxon>Bacteria</taxon>
        <taxon>Bacillati</taxon>
        <taxon>Bacillota</taxon>
        <taxon>Bacilli</taxon>
        <taxon>Bacillales</taxon>
        <taxon>Geomicrobium</taxon>
    </lineage>
</organism>
<protein>
    <recommendedName>
        <fullName evidence="6 7">Polyphosphate kinase</fullName>
        <ecNumber evidence="6 7">2.7.4.1</ecNumber>
    </recommendedName>
    <alternativeName>
        <fullName evidence="6">ATP-polyphosphate phosphotransferase</fullName>
    </alternativeName>
    <alternativeName>
        <fullName evidence="6">Polyphosphoric acid kinase</fullName>
    </alternativeName>
</protein>
<keyword evidence="6" id="KW-0460">Magnesium</keyword>
<feature type="compositionally biased region" description="Basic and acidic residues" evidence="8">
    <location>
        <begin position="676"/>
        <end position="691"/>
    </location>
</feature>
<dbReference type="NCBIfam" id="TIGR03705">
    <property type="entry name" value="poly_P_kin"/>
    <property type="match status" value="1"/>
</dbReference>
<reference evidence="13 14" key="1">
    <citation type="submission" date="2021-01" db="EMBL/GenBank/DDBJ databases">
        <title>Genomic Encyclopedia of Type Strains, Phase IV (KMG-IV): sequencing the most valuable type-strain genomes for metagenomic binning, comparative biology and taxonomic classification.</title>
        <authorList>
            <person name="Goeker M."/>
        </authorList>
    </citation>
    <scope>NUCLEOTIDE SEQUENCE [LARGE SCALE GENOMIC DNA]</scope>
    <source>
        <strain evidence="13 14">DSM 25540</strain>
    </source>
</reference>
<dbReference type="Pfam" id="PF13090">
    <property type="entry name" value="PP_kinase_C"/>
    <property type="match status" value="1"/>
</dbReference>
<dbReference type="NCBIfam" id="NF003920">
    <property type="entry name" value="PRK05443.2-1"/>
    <property type="match status" value="1"/>
</dbReference>
<dbReference type="EMBL" id="JAFBEC010000001">
    <property type="protein sequence ID" value="MBM7631004.1"/>
    <property type="molecule type" value="Genomic_DNA"/>
</dbReference>
<name>A0ABS2P6R9_9BACL</name>
<dbReference type="InterPro" id="IPR036830">
    <property type="entry name" value="PP_kinase_middle_dom_sf"/>
</dbReference>
<evidence type="ECO:0000256" key="1">
    <source>
        <dbReference type="ARBA" id="ARBA00022553"/>
    </source>
</evidence>
<feature type="binding site" evidence="6">
    <location>
        <position position="561"/>
    </location>
    <ligand>
        <name>ATP</name>
        <dbReference type="ChEBI" id="CHEBI:30616"/>
    </ligand>
</feature>
<feature type="binding site" evidence="6">
    <location>
        <position position="465"/>
    </location>
    <ligand>
        <name>ATP</name>
        <dbReference type="ChEBI" id="CHEBI:30616"/>
    </ligand>
</feature>
<dbReference type="PANTHER" id="PTHR30218:SF0">
    <property type="entry name" value="POLYPHOSPHATE KINASE"/>
    <property type="match status" value="1"/>
</dbReference>
<feature type="domain" description="Polyphosphate kinase C-terminal" evidence="11">
    <location>
        <begin position="500"/>
        <end position="671"/>
    </location>
</feature>
<evidence type="ECO:0000256" key="6">
    <source>
        <dbReference type="HAMAP-Rule" id="MF_00347"/>
    </source>
</evidence>
<dbReference type="Pfam" id="PF13089">
    <property type="entry name" value="PP_kinase_N"/>
    <property type="match status" value="1"/>
</dbReference>
<keyword evidence="6" id="KW-0479">Metal-binding</keyword>
<dbReference type="Proteomes" id="UP000741863">
    <property type="component" value="Unassembled WGS sequence"/>
</dbReference>
<proteinExistence type="inferred from homology"/>
<evidence type="ECO:0000259" key="9">
    <source>
        <dbReference type="Pfam" id="PF02503"/>
    </source>
</evidence>
<dbReference type="Pfam" id="PF02503">
    <property type="entry name" value="PP_kinase"/>
    <property type="match status" value="1"/>
</dbReference>
<feature type="region of interest" description="Disordered" evidence="8">
    <location>
        <begin position="670"/>
        <end position="702"/>
    </location>
</feature>
<evidence type="ECO:0000256" key="5">
    <source>
        <dbReference type="ARBA" id="ARBA00022840"/>
    </source>
</evidence>
<comment type="catalytic activity">
    <reaction evidence="6 7">
        <text>[phosphate](n) + ATP = [phosphate](n+1) + ADP</text>
        <dbReference type="Rhea" id="RHEA:19573"/>
        <dbReference type="Rhea" id="RHEA-COMP:9859"/>
        <dbReference type="Rhea" id="RHEA-COMP:14280"/>
        <dbReference type="ChEBI" id="CHEBI:16838"/>
        <dbReference type="ChEBI" id="CHEBI:30616"/>
        <dbReference type="ChEBI" id="CHEBI:456216"/>
        <dbReference type="EC" id="2.7.4.1"/>
    </reaction>
</comment>
<keyword evidence="3 6" id="KW-0547">Nucleotide-binding</keyword>
<dbReference type="NCBIfam" id="NF003917">
    <property type="entry name" value="PRK05443.1-1"/>
    <property type="match status" value="1"/>
</dbReference>
<accession>A0ABS2P6R9</accession>
<evidence type="ECO:0000259" key="10">
    <source>
        <dbReference type="Pfam" id="PF13089"/>
    </source>
</evidence>